<dbReference type="EMBL" id="REGN01001407">
    <property type="protein sequence ID" value="RNA34839.1"/>
    <property type="molecule type" value="Genomic_DNA"/>
</dbReference>
<comment type="caution">
    <text evidence="2">The sequence shown here is derived from an EMBL/GenBank/DDBJ whole genome shotgun (WGS) entry which is preliminary data.</text>
</comment>
<evidence type="ECO:0000313" key="2">
    <source>
        <dbReference type="EMBL" id="RNA34839.1"/>
    </source>
</evidence>
<feature type="transmembrane region" description="Helical" evidence="1">
    <location>
        <begin position="16"/>
        <end position="35"/>
    </location>
</feature>
<gene>
    <name evidence="2" type="ORF">BpHYR1_031655</name>
</gene>
<feature type="transmembrane region" description="Helical" evidence="1">
    <location>
        <begin position="41"/>
        <end position="63"/>
    </location>
</feature>
<keyword evidence="3" id="KW-1185">Reference proteome</keyword>
<evidence type="ECO:0000313" key="3">
    <source>
        <dbReference type="Proteomes" id="UP000276133"/>
    </source>
</evidence>
<dbReference type="AlphaFoldDB" id="A0A3M7SGJ7"/>
<protein>
    <submittedName>
        <fullName evidence="2">Uncharacterized protein</fullName>
    </submittedName>
</protein>
<reference evidence="2 3" key="1">
    <citation type="journal article" date="2018" name="Sci. Rep.">
        <title>Genomic signatures of local adaptation to the degree of environmental predictability in rotifers.</title>
        <authorList>
            <person name="Franch-Gras L."/>
            <person name="Hahn C."/>
            <person name="Garcia-Roger E.M."/>
            <person name="Carmona M.J."/>
            <person name="Serra M."/>
            <person name="Gomez A."/>
        </authorList>
    </citation>
    <scope>NUCLEOTIDE SEQUENCE [LARGE SCALE GENOMIC DNA]</scope>
    <source>
        <strain evidence="2">HYR1</strain>
    </source>
</reference>
<keyword evidence="1" id="KW-0812">Transmembrane</keyword>
<proteinExistence type="predicted"/>
<keyword evidence="1" id="KW-1133">Transmembrane helix</keyword>
<accession>A0A3M7SGJ7</accession>
<dbReference type="Proteomes" id="UP000276133">
    <property type="component" value="Unassembled WGS sequence"/>
</dbReference>
<sequence length="90" mass="10333">MNMHKQLKLIPPNNQIAPYLFFFLIFSLVVIIFDFHSSRTFAFTLASLYVIPISMSSFVIVNLHDIAGRPTLRRPNMSDPLQSFVLNAFT</sequence>
<organism evidence="2 3">
    <name type="scientific">Brachionus plicatilis</name>
    <name type="common">Marine rotifer</name>
    <name type="synonym">Brachionus muelleri</name>
    <dbReference type="NCBI Taxonomy" id="10195"/>
    <lineage>
        <taxon>Eukaryota</taxon>
        <taxon>Metazoa</taxon>
        <taxon>Spiralia</taxon>
        <taxon>Gnathifera</taxon>
        <taxon>Rotifera</taxon>
        <taxon>Eurotatoria</taxon>
        <taxon>Monogononta</taxon>
        <taxon>Pseudotrocha</taxon>
        <taxon>Ploima</taxon>
        <taxon>Brachionidae</taxon>
        <taxon>Brachionus</taxon>
    </lineage>
</organism>
<keyword evidence="1" id="KW-0472">Membrane</keyword>
<evidence type="ECO:0000256" key="1">
    <source>
        <dbReference type="SAM" id="Phobius"/>
    </source>
</evidence>
<name>A0A3M7SGJ7_BRAPC</name>